<dbReference type="EMBL" id="LXQA010554324">
    <property type="protein sequence ID" value="MCI58940.1"/>
    <property type="molecule type" value="Genomic_DNA"/>
</dbReference>
<evidence type="ECO:0000313" key="1">
    <source>
        <dbReference type="EMBL" id="MCI58940.1"/>
    </source>
</evidence>
<reference evidence="1 2" key="1">
    <citation type="journal article" date="2018" name="Front. Plant Sci.">
        <title>Red Clover (Trifolium pratense) and Zigzag Clover (T. medium) - A Picture of Genomic Similarities and Differences.</title>
        <authorList>
            <person name="Dluhosova J."/>
            <person name="Istvanek J."/>
            <person name="Nedelnik J."/>
            <person name="Repkova J."/>
        </authorList>
    </citation>
    <scope>NUCLEOTIDE SEQUENCE [LARGE SCALE GENOMIC DNA]</scope>
    <source>
        <strain evidence="2">cv. 10/8</strain>
        <tissue evidence="1">Leaf</tissue>
    </source>
</reference>
<evidence type="ECO:0000313" key="2">
    <source>
        <dbReference type="Proteomes" id="UP000265520"/>
    </source>
</evidence>
<protein>
    <submittedName>
        <fullName evidence="1">Uncharacterized protein</fullName>
    </submittedName>
</protein>
<dbReference type="AlphaFoldDB" id="A0A392TFD5"/>
<sequence>MGGFSFGQLRGAPGRLRLAQGTVH</sequence>
<comment type="caution">
    <text evidence="1">The sequence shown here is derived from an EMBL/GenBank/DDBJ whole genome shotgun (WGS) entry which is preliminary data.</text>
</comment>
<accession>A0A392TFD5</accession>
<organism evidence="1 2">
    <name type="scientific">Trifolium medium</name>
    <dbReference type="NCBI Taxonomy" id="97028"/>
    <lineage>
        <taxon>Eukaryota</taxon>
        <taxon>Viridiplantae</taxon>
        <taxon>Streptophyta</taxon>
        <taxon>Embryophyta</taxon>
        <taxon>Tracheophyta</taxon>
        <taxon>Spermatophyta</taxon>
        <taxon>Magnoliopsida</taxon>
        <taxon>eudicotyledons</taxon>
        <taxon>Gunneridae</taxon>
        <taxon>Pentapetalae</taxon>
        <taxon>rosids</taxon>
        <taxon>fabids</taxon>
        <taxon>Fabales</taxon>
        <taxon>Fabaceae</taxon>
        <taxon>Papilionoideae</taxon>
        <taxon>50 kb inversion clade</taxon>
        <taxon>NPAAA clade</taxon>
        <taxon>Hologalegina</taxon>
        <taxon>IRL clade</taxon>
        <taxon>Trifolieae</taxon>
        <taxon>Trifolium</taxon>
    </lineage>
</organism>
<dbReference type="Proteomes" id="UP000265520">
    <property type="component" value="Unassembled WGS sequence"/>
</dbReference>
<feature type="non-terminal residue" evidence="1">
    <location>
        <position position="24"/>
    </location>
</feature>
<proteinExistence type="predicted"/>
<keyword evidence="2" id="KW-1185">Reference proteome</keyword>
<name>A0A392TFD5_9FABA</name>